<evidence type="ECO:0000313" key="4">
    <source>
        <dbReference type="Proteomes" id="UP000001732"/>
    </source>
</evidence>
<evidence type="ECO:0000256" key="1">
    <source>
        <dbReference type="ARBA" id="ARBA00008542"/>
    </source>
</evidence>
<dbReference type="AlphaFoldDB" id="B5Y9N6"/>
<dbReference type="eggNOG" id="COG0693">
    <property type="taxonomic scope" value="Bacteria"/>
</dbReference>
<dbReference type="InterPro" id="IPR029062">
    <property type="entry name" value="Class_I_gatase-like"/>
</dbReference>
<dbReference type="RefSeq" id="WP_012543484.1">
    <property type="nucleotide sequence ID" value="NC_011295.1"/>
</dbReference>
<dbReference type="Proteomes" id="UP000001732">
    <property type="component" value="Chromosome"/>
</dbReference>
<dbReference type="OrthoDB" id="9792284at2"/>
<dbReference type="GO" id="GO:0006508">
    <property type="term" value="P:proteolysis"/>
    <property type="evidence" value="ECO:0007669"/>
    <property type="project" value="UniProtKB-KW"/>
</dbReference>
<dbReference type="PANTHER" id="PTHR42733">
    <property type="entry name" value="DJ-1 PROTEIN"/>
    <property type="match status" value="1"/>
</dbReference>
<gene>
    <name evidence="3" type="ordered locus">COPRO5265_1175</name>
</gene>
<keyword evidence="3" id="KW-0326">Glycosidase</keyword>
<keyword evidence="3" id="KW-0645">Protease</keyword>
<evidence type="ECO:0000259" key="2">
    <source>
        <dbReference type="Pfam" id="PF01965"/>
    </source>
</evidence>
<feature type="domain" description="DJ-1/PfpI" evidence="2">
    <location>
        <begin position="4"/>
        <end position="157"/>
    </location>
</feature>
<dbReference type="Gene3D" id="3.40.50.880">
    <property type="match status" value="1"/>
</dbReference>
<keyword evidence="3" id="KW-0378">Hydrolase</keyword>
<organism evidence="3 4">
    <name type="scientific">Coprothermobacter proteolyticus (strain ATCC 35245 / DSM 5265 / OCM 4 / BT)</name>
    <dbReference type="NCBI Taxonomy" id="309798"/>
    <lineage>
        <taxon>Bacteria</taxon>
        <taxon>Pseudomonadati</taxon>
        <taxon>Coprothermobacterota</taxon>
        <taxon>Coprothermobacteria</taxon>
        <taxon>Coprothermobacterales</taxon>
        <taxon>Coprothermobacteraceae</taxon>
        <taxon>Coprothermobacter</taxon>
    </lineage>
</organism>
<dbReference type="GO" id="GO:0008233">
    <property type="term" value="F:peptidase activity"/>
    <property type="evidence" value="ECO:0007669"/>
    <property type="project" value="UniProtKB-KW"/>
</dbReference>
<protein>
    <submittedName>
        <fullName evidence="3">Intracellular protease 1 (Intracellular protease I)</fullName>
        <ecNumber evidence="3">3.2.-.-</ecNumber>
    </submittedName>
</protein>
<dbReference type="InterPro" id="IPR002818">
    <property type="entry name" value="DJ-1/PfpI"/>
</dbReference>
<reference evidence="3 4" key="2">
    <citation type="journal article" date="2014" name="Genome Announc.">
        <title>Complete Genome Sequence of Coprothermobacter proteolyticus DSM 5265.</title>
        <authorList>
            <person name="Alexiev A."/>
            <person name="Coil D.A."/>
            <person name="Badger J.H."/>
            <person name="Enticknap J."/>
            <person name="Ward N."/>
            <person name="Robb F.T."/>
            <person name="Eisen J.A."/>
        </authorList>
    </citation>
    <scope>NUCLEOTIDE SEQUENCE [LARGE SCALE GENOMIC DNA]</scope>
    <source>
        <strain evidence="4">ATCC 35245 / DSM 5265 / OCM 4 / BT</strain>
    </source>
</reference>
<sequence>MAGKIAILLDDGFEDLEFFYPYFRVQEDNFEPVVLGVEPKLAKGKNGLYFQITETLAKHKPEEFVGLYIPGGHAPDRLRRFDEVKEFVSAFYKLGRPIGTICHGPQVLISAKVVEGVTMTSVSAIKDDLENAGAIWVNQPVVVDKNIVSSRVPDDLPFNLPALLALLPK</sequence>
<evidence type="ECO:0000313" key="3">
    <source>
        <dbReference type="EMBL" id="ACI16832.1"/>
    </source>
</evidence>
<dbReference type="PANTHER" id="PTHR42733:SF2">
    <property type="entry name" value="DJ-1_THIJ_PFPI FAMILY PROTEIN"/>
    <property type="match status" value="1"/>
</dbReference>
<dbReference type="GO" id="GO:0016798">
    <property type="term" value="F:hydrolase activity, acting on glycosyl bonds"/>
    <property type="evidence" value="ECO:0007669"/>
    <property type="project" value="UniProtKB-KW"/>
</dbReference>
<dbReference type="EC" id="3.2.-.-" evidence="3"/>
<reference evidence="4" key="1">
    <citation type="submission" date="2008-08" db="EMBL/GenBank/DDBJ databases">
        <title>The complete genome sequence of Coprothermobacter proteolyticus strain ATCC 5245 / DSM 5265 / BT.</title>
        <authorList>
            <person name="Dodson R.J."/>
            <person name="Durkin A.S."/>
            <person name="Wu M."/>
            <person name="Eisen J."/>
            <person name="Sutton G."/>
        </authorList>
    </citation>
    <scope>NUCLEOTIDE SEQUENCE [LARGE SCALE GENOMIC DNA]</scope>
    <source>
        <strain evidence="4">ATCC 35245 / DSM 5265 / OCM 4 / BT</strain>
    </source>
</reference>
<keyword evidence="4" id="KW-1185">Reference proteome</keyword>
<name>B5Y9N6_COPPD</name>
<dbReference type="InterPro" id="IPR006286">
    <property type="entry name" value="C56_PfpI-like"/>
</dbReference>
<dbReference type="SUPFAM" id="SSF52317">
    <property type="entry name" value="Class I glutamine amidotransferase-like"/>
    <property type="match status" value="1"/>
</dbReference>
<comment type="similarity">
    <text evidence="1">Belongs to the peptidase C56 family.</text>
</comment>
<dbReference type="Pfam" id="PF01965">
    <property type="entry name" value="DJ-1_PfpI"/>
    <property type="match status" value="1"/>
</dbReference>
<dbReference type="EMBL" id="CP001145">
    <property type="protein sequence ID" value="ACI16832.1"/>
    <property type="molecule type" value="Genomic_DNA"/>
</dbReference>
<dbReference type="NCBIfam" id="TIGR01382">
    <property type="entry name" value="PfpI"/>
    <property type="match status" value="1"/>
</dbReference>
<dbReference type="KEGG" id="cpo:COPRO5265_1175"/>
<dbReference type="PROSITE" id="PS51276">
    <property type="entry name" value="PEPTIDASE_C56_PFPI"/>
    <property type="match status" value="1"/>
</dbReference>
<dbReference type="HOGENOM" id="CLU_000445_44_4_9"/>
<accession>B5Y9N6</accession>
<dbReference type="CDD" id="cd03134">
    <property type="entry name" value="GATase1_PfpI_like"/>
    <property type="match status" value="1"/>
</dbReference>
<proteinExistence type="inferred from homology"/>
<dbReference type="STRING" id="309798.COPRO5265_1175"/>
<dbReference type="MEROPS" id="C56.001"/>